<keyword evidence="2" id="KW-0472">Membrane</keyword>
<sequence length="745" mass="77580">MTKSTTERSGEDNELPAATKNPAGSARVDADRGHSPAPATPEGGVEPSRETGPAVPDTARSEAKPDAAPPGAKEQSKLGAATHHGADSGADTTARAREPVQSDPTPAPDSAAPNGSPGSVIEPTTSPAARSASGSSTPPSWTSGWQAAAVEPMSPVRHTAAPPRPPAPPRWRRVARPSGILPAAAFVGVVGATVIPTDRPGIGWLLTGTAITAALCAVDQRARRSTMHTPERNPGAAEGDSANPGEKLVARDSTTAPNATGTRIVHGSRTEQTKTIGPSMPATATPSARSDTSTSAATASEADTGTAARTSTEITAGAGAGFVGAGQGGGSEGSVVGVVRRMASRWGRGWWVGLALVLLGVGAVRAAGWLFAWCVIGACVAGSFAVLGRRSTRGVWFDMIAVPVESFVAVPWAFSGVRQVGTSELSRVRRYGVSVAATAALLVVFVPLLGGADATFATLLSGLVPEVDSAAAWEWLVLFAVLGTGALGALYLLAGPLPAAGDAGRPSRLWTRSEWALPVAVLAVLFGVFLGGQFVALFGGDDYVQRTAGLTYAEYARSGFWQLSAVSILALAVIAMVLHFSAKDTAADRLWVRVLLGAVSVLTLVIVVSALGRMWTYQQAYGFTVLRLLVSACELWVGLLYVLMLVAIARLRWNWVSRAAVGTALATLVALAAINPEHFVAERNIARWEQNGRLDIDYLMSLSPDVLPALHRLPDPLRESIESNIHYGLDDDPWWAWNLSRSSAR</sequence>
<protein>
    <submittedName>
        <fullName evidence="3">Uncharacterized protein DUF4173</fullName>
    </submittedName>
</protein>
<feature type="compositionally biased region" description="Low complexity" evidence="1">
    <location>
        <begin position="102"/>
        <end position="113"/>
    </location>
</feature>
<dbReference type="EMBL" id="VMSD01000003">
    <property type="protein sequence ID" value="KAF0847273.1"/>
    <property type="molecule type" value="Genomic_DNA"/>
</dbReference>
<name>A0ABQ6YN90_9NOCA</name>
<organism evidence="3 4">
    <name type="scientific">Nocardia caishijiensis</name>
    <dbReference type="NCBI Taxonomy" id="184756"/>
    <lineage>
        <taxon>Bacteria</taxon>
        <taxon>Bacillati</taxon>
        <taxon>Actinomycetota</taxon>
        <taxon>Actinomycetes</taxon>
        <taxon>Mycobacteriales</taxon>
        <taxon>Nocardiaceae</taxon>
        <taxon>Nocardia</taxon>
    </lineage>
</organism>
<keyword evidence="2" id="KW-0812">Transmembrane</keyword>
<feature type="region of interest" description="Disordered" evidence="1">
    <location>
        <begin position="1"/>
        <end position="145"/>
    </location>
</feature>
<feature type="compositionally biased region" description="Low complexity" evidence="1">
    <location>
        <begin position="123"/>
        <end position="145"/>
    </location>
</feature>
<feature type="transmembrane region" description="Helical" evidence="2">
    <location>
        <begin position="472"/>
        <end position="494"/>
    </location>
</feature>
<gene>
    <name evidence="3" type="ORF">FNL39_103171</name>
</gene>
<comment type="caution">
    <text evidence="3">The sequence shown here is derived from an EMBL/GenBank/DDBJ whole genome shotgun (WGS) entry which is preliminary data.</text>
</comment>
<feature type="transmembrane region" description="Helical" evidence="2">
    <location>
        <begin position="559"/>
        <end position="578"/>
    </location>
</feature>
<feature type="transmembrane region" description="Helical" evidence="2">
    <location>
        <begin position="431"/>
        <end position="452"/>
    </location>
</feature>
<dbReference type="Proteomes" id="UP000798951">
    <property type="component" value="Unassembled WGS sequence"/>
</dbReference>
<evidence type="ECO:0000313" key="4">
    <source>
        <dbReference type="Proteomes" id="UP000798951"/>
    </source>
</evidence>
<feature type="transmembrane region" description="Helical" evidence="2">
    <location>
        <begin position="174"/>
        <end position="195"/>
    </location>
</feature>
<dbReference type="Pfam" id="PF13687">
    <property type="entry name" value="DUF4153"/>
    <property type="match status" value="1"/>
</dbReference>
<feature type="region of interest" description="Disordered" evidence="1">
    <location>
        <begin position="155"/>
        <end position="174"/>
    </location>
</feature>
<reference evidence="3 4" key="1">
    <citation type="submission" date="2019-07" db="EMBL/GenBank/DDBJ databases">
        <title>Genomic Encyclopedia of Type Strains, Phase IV (KMG-IV): sequencing the most valuable type-strain genomes for metagenomic binning, comparative biology and taxonomic classification.</title>
        <authorList>
            <person name="Goeker M."/>
        </authorList>
    </citation>
    <scope>NUCLEOTIDE SEQUENCE [LARGE SCALE GENOMIC DNA]</scope>
    <source>
        <strain evidence="3 4">DSM 44831</strain>
    </source>
</reference>
<feature type="compositionally biased region" description="Low complexity" evidence="1">
    <location>
        <begin position="282"/>
        <end position="308"/>
    </location>
</feature>
<proteinExistence type="predicted"/>
<evidence type="ECO:0000313" key="3">
    <source>
        <dbReference type="EMBL" id="KAF0847273.1"/>
    </source>
</evidence>
<keyword evidence="4" id="KW-1185">Reference proteome</keyword>
<keyword evidence="2" id="KW-1133">Transmembrane helix</keyword>
<accession>A0ABQ6YN90</accession>
<feature type="transmembrane region" description="Helical" evidence="2">
    <location>
        <begin position="655"/>
        <end position="674"/>
    </location>
</feature>
<evidence type="ECO:0000256" key="1">
    <source>
        <dbReference type="SAM" id="MobiDB-lite"/>
    </source>
</evidence>
<feature type="region of interest" description="Disordered" evidence="1">
    <location>
        <begin position="222"/>
        <end position="308"/>
    </location>
</feature>
<feature type="transmembrane region" description="Helical" evidence="2">
    <location>
        <begin position="201"/>
        <end position="218"/>
    </location>
</feature>
<feature type="compositionally biased region" description="Basic and acidic residues" evidence="1">
    <location>
        <begin position="1"/>
        <end position="11"/>
    </location>
</feature>
<evidence type="ECO:0000256" key="2">
    <source>
        <dbReference type="SAM" id="Phobius"/>
    </source>
</evidence>
<feature type="transmembrane region" description="Helical" evidence="2">
    <location>
        <begin position="349"/>
        <end position="364"/>
    </location>
</feature>
<feature type="transmembrane region" description="Helical" evidence="2">
    <location>
        <begin position="624"/>
        <end position="648"/>
    </location>
</feature>
<feature type="transmembrane region" description="Helical" evidence="2">
    <location>
        <begin position="590"/>
        <end position="612"/>
    </location>
</feature>
<feature type="transmembrane region" description="Helical" evidence="2">
    <location>
        <begin position="370"/>
        <end position="387"/>
    </location>
</feature>
<feature type="transmembrane region" description="Helical" evidence="2">
    <location>
        <begin position="515"/>
        <end position="539"/>
    </location>
</feature>
<feature type="compositionally biased region" description="Polar residues" evidence="1">
    <location>
        <begin position="252"/>
        <end position="261"/>
    </location>
</feature>
<dbReference type="InterPro" id="IPR025291">
    <property type="entry name" value="DUF4153"/>
</dbReference>